<gene>
    <name evidence="1" type="ORF">A3A16_02050</name>
</gene>
<protein>
    <submittedName>
        <fullName evidence="1">Uncharacterized protein</fullName>
    </submittedName>
</protein>
<sequence length="92" mass="10524">MPRESRRYYEYSIIGASGKVRKNKIYELTEKEAANCGLIGTASGQDFPHCLYLAARYGGKDFHERVYGYRRAMSSAPKNCALSISFYEEPRK</sequence>
<dbReference type="AlphaFoldDB" id="A0A1G1ZN35"/>
<reference evidence="1 2" key="1">
    <citation type="journal article" date="2016" name="Nat. Commun.">
        <title>Thousands of microbial genomes shed light on interconnected biogeochemical processes in an aquifer system.</title>
        <authorList>
            <person name="Anantharaman K."/>
            <person name="Brown C.T."/>
            <person name="Hug L.A."/>
            <person name="Sharon I."/>
            <person name="Castelle C.J."/>
            <person name="Probst A.J."/>
            <person name="Thomas B.C."/>
            <person name="Singh A."/>
            <person name="Wilkins M.J."/>
            <person name="Karaoz U."/>
            <person name="Brodie E.L."/>
            <person name="Williams K.H."/>
            <person name="Hubbard S.S."/>
            <person name="Banfield J.F."/>
        </authorList>
    </citation>
    <scope>NUCLEOTIDE SEQUENCE [LARGE SCALE GENOMIC DNA]</scope>
</reference>
<proteinExistence type="predicted"/>
<accession>A0A1G1ZN35</accession>
<evidence type="ECO:0000313" key="2">
    <source>
        <dbReference type="Proteomes" id="UP000177942"/>
    </source>
</evidence>
<evidence type="ECO:0000313" key="1">
    <source>
        <dbReference type="EMBL" id="OGY65829.1"/>
    </source>
</evidence>
<organism evidence="1 2">
    <name type="scientific">Candidatus Harrisonbacteria bacterium RIFCSPLOWO2_01_FULL_44_18</name>
    <dbReference type="NCBI Taxonomy" id="1798407"/>
    <lineage>
        <taxon>Bacteria</taxon>
        <taxon>Candidatus Harrisoniibacteriota</taxon>
    </lineage>
</organism>
<dbReference type="Proteomes" id="UP000177942">
    <property type="component" value="Unassembled WGS sequence"/>
</dbReference>
<comment type="caution">
    <text evidence="1">The sequence shown here is derived from an EMBL/GenBank/DDBJ whole genome shotgun (WGS) entry which is preliminary data.</text>
</comment>
<dbReference type="EMBL" id="MHJJ01000006">
    <property type="protein sequence ID" value="OGY65829.1"/>
    <property type="molecule type" value="Genomic_DNA"/>
</dbReference>
<name>A0A1G1ZN35_9BACT</name>